<dbReference type="EMBL" id="BMAT01007822">
    <property type="protein sequence ID" value="GFR72170.1"/>
    <property type="molecule type" value="Genomic_DNA"/>
</dbReference>
<dbReference type="Proteomes" id="UP000762676">
    <property type="component" value="Unassembled WGS sequence"/>
</dbReference>
<reference evidence="1 2" key="1">
    <citation type="journal article" date="2021" name="Elife">
        <title>Chloroplast acquisition without the gene transfer in kleptoplastic sea slugs, Plakobranchus ocellatus.</title>
        <authorList>
            <person name="Maeda T."/>
            <person name="Takahashi S."/>
            <person name="Yoshida T."/>
            <person name="Shimamura S."/>
            <person name="Takaki Y."/>
            <person name="Nagai Y."/>
            <person name="Toyoda A."/>
            <person name="Suzuki Y."/>
            <person name="Arimoto A."/>
            <person name="Ishii H."/>
            <person name="Satoh N."/>
            <person name="Nishiyama T."/>
            <person name="Hasebe M."/>
            <person name="Maruyama T."/>
            <person name="Minagawa J."/>
            <person name="Obokata J."/>
            <person name="Shigenobu S."/>
        </authorList>
    </citation>
    <scope>NUCLEOTIDE SEQUENCE [LARGE SCALE GENOMIC DNA]</scope>
</reference>
<organism evidence="1 2">
    <name type="scientific">Elysia marginata</name>
    <dbReference type="NCBI Taxonomy" id="1093978"/>
    <lineage>
        <taxon>Eukaryota</taxon>
        <taxon>Metazoa</taxon>
        <taxon>Spiralia</taxon>
        <taxon>Lophotrochozoa</taxon>
        <taxon>Mollusca</taxon>
        <taxon>Gastropoda</taxon>
        <taxon>Heterobranchia</taxon>
        <taxon>Euthyneura</taxon>
        <taxon>Panpulmonata</taxon>
        <taxon>Sacoglossa</taxon>
        <taxon>Placobranchoidea</taxon>
        <taxon>Plakobranchidae</taxon>
        <taxon>Elysia</taxon>
    </lineage>
</organism>
<accession>A0AAV4FII8</accession>
<dbReference type="AlphaFoldDB" id="A0AAV4FII8"/>
<sequence>FINNRYRILRTFERWEPTVSRGVTPADMKSIRSMFRTDARSDVVKALILVVDQPPEDLSVMTTESQLLQADGVFVLM</sequence>
<gene>
    <name evidence="1" type="ORF">ElyMa_003832400</name>
</gene>
<protein>
    <submittedName>
        <fullName evidence="1">Uncharacterized protein</fullName>
    </submittedName>
</protein>
<evidence type="ECO:0000313" key="2">
    <source>
        <dbReference type="Proteomes" id="UP000762676"/>
    </source>
</evidence>
<name>A0AAV4FII8_9GAST</name>
<proteinExistence type="predicted"/>
<keyword evidence="2" id="KW-1185">Reference proteome</keyword>
<evidence type="ECO:0000313" key="1">
    <source>
        <dbReference type="EMBL" id="GFR72170.1"/>
    </source>
</evidence>
<comment type="caution">
    <text evidence="1">The sequence shown here is derived from an EMBL/GenBank/DDBJ whole genome shotgun (WGS) entry which is preliminary data.</text>
</comment>
<feature type="non-terminal residue" evidence="1">
    <location>
        <position position="1"/>
    </location>
</feature>